<reference evidence="2" key="1">
    <citation type="submission" date="2009-08" db="EMBL/GenBank/DDBJ databases">
        <title>Annotation of Salpingoeca rosetta.</title>
        <authorList>
            <consortium name="The Broad Institute Genome Sequencing Platform"/>
            <person name="Russ C."/>
            <person name="Cuomo C."/>
            <person name="Burger G."/>
            <person name="Gray M.W."/>
            <person name="Holland P.W.H."/>
            <person name="King N."/>
            <person name="Lang F.B.F."/>
            <person name="Roger A.J."/>
            <person name="Ruiz-Trillo I."/>
            <person name="Young S.K."/>
            <person name="Zeng Q."/>
            <person name="Gargeya S."/>
            <person name="Alvarado L."/>
            <person name="Berlin A."/>
            <person name="Chapman S.B."/>
            <person name="Chen Z."/>
            <person name="Freedman E."/>
            <person name="Gellesch M."/>
            <person name="Goldberg J."/>
            <person name="Griggs A."/>
            <person name="Gujja S."/>
            <person name="Heilman E."/>
            <person name="Heiman D."/>
            <person name="Howarth C."/>
            <person name="Mehta T."/>
            <person name="Neiman D."/>
            <person name="Pearson M."/>
            <person name="Roberts A."/>
            <person name="Saif S."/>
            <person name="Shea T."/>
            <person name="Shenoy N."/>
            <person name="Sisk P."/>
            <person name="Stolte C."/>
            <person name="Sykes S."/>
            <person name="White J."/>
            <person name="Yandava C."/>
            <person name="Haas B."/>
            <person name="Nusbaum C."/>
            <person name="Birren B."/>
        </authorList>
    </citation>
    <scope>NUCLEOTIDE SEQUENCE [LARGE SCALE GENOMIC DNA]</scope>
    <source>
        <strain evidence="2">ATCC 50818</strain>
    </source>
</reference>
<evidence type="ECO:0000259" key="1">
    <source>
        <dbReference type="Pfam" id="PF18569"/>
    </source>
</evidence>
<dbReference type="EMBL" id="GL832965">
    <property type="protein sequence ID" value="EGD73302.1"/>
    <property type="molecule type" value="Genomic_DNA"/>
</dbReference>
<dbReference type="KEGG" id="sre:PTSG_05017"/>
<accession>F2U999</accession>
<feature type="domain" description="AIMP2 thioredoxin-like" evidence="1">
    <location>
        <begin position="110"/>
        <end position="175"/>
    </location>
</feature>
<evidence type="ECO:0000313" key="2">
    <source>
        <dbReference type="EMBL" id="EGD73302.1"/>
    </source>
</evidence>
<organism evidence="3">
    <name type="scientific">Salpingoeca rosetta (strain ATCC 50818 / BSB-021)</name>
    <dbReference type="NCBI Taxonomy" id="946362"/>
    <lineage>
        <taxon>Eukaryota</taxon>
        <taxon>Choanoflagellata</taxon>
        <taxon>Craspedida</taxon>
        <taxon>Salpingoecidae</taxon>
        <taxon>Salpingoeca</taxon>
    </lineage>
</organism>
<proteinExistence type="predicted"/>
<dbReference type="RefSeq" id="XP_004994333.1">
    <property type="nucleotide sequence ID" value="XM_004994276.1"/>
</dbReference>
<dbReference type="InterPro" id="IPR041503">
    <property type="entry name" value="AIMP2_thioredoxin"/>
</dbReference>
<keyword evidence="3" id="KW-1185">Reference proteome</keyword>
<gene>
    <name evidence="2" type="ORF">PTSG_05017</name>
</gene>
<sequence>MGSMYKADAMYQEPQPPVTDVMYRMDPLINVPSTEQGQQPKLPNDRRGRLYQRQMKNLANLQHLLTMTNSLLGVGPTGAAPTAPSAAKQGKHGQVQPGADQAAKIKGMSVVVRCKPSNPPYATLLLVEQLKAQGLNVCTPQFWHSSLGAAPDSFKPTGPCASADCDLRLTIIWANDVINL</sequence>
<dbReference type="Pfam" id="PF18569">
    <property type="entry name" value="Thioredoxin_16"/>
    <property type="match status" value="1"/>
</dbReference>
<dbReference type="Gene3D" id="1.20.1050.130">
    <property type="match status" value="1"/>
</dbReference>
<evidence type="ECO:0000313" key="3">
    <source>
        <dbReference type="Proteomes" id="UP000007799"/>
    </source>
</evidence>
<dbReference type="AlphaFoldDB" id="F2U999"/>
<dbReference type="Proteomes" id="UP000007799">
    <property type="component" value="Unassembled WGS sequence"/>
</dbReference>
<dbReference type="InParanoid" id="F2U999"/>
<dbReference type="GeneID" id="16074912"/>
<protein>
    <recommendedName>
        <fullName evidence="1">AIMP2 thioredoxin-like domain-containing protein</fullName>
    </recommendedName>
</protein>
<name>F2U999_SALR5</name>